<feature type="compositionally biased region" description="Low complexity" evidence="1">
    <location>
        <begin position="90"/>
        <end position="100"/>
    </location>
</feature>
<evidence type="ECO:0000313" key="2">
    <source>
        <dbReference type="EMBL" id="KAK7319300.1"/>
    </source>
</evidence>
<feature type="region of interest" description="Disordered" evidence="1">
    <location>
        <begin position="61"/>
        <end position="81"/>
    </location>
</feature>
<dbReference type="EMBL" id="JAYKXN010000001">
    <property type="protein sequence ID" value="KAK7319300.1"/>
    <property type="molecule type" value="Genomic_DNA"/>
</dbReference>
<proteinExistence type="predicted"/>
<evidence type="ECO:0000313" key="3">
    <source>
        <dbReference type="Proteomes" id="UP001359559"/>
    </source>
</evidence>
<name>A0AAN9KK41_CLITE</name>
<dbReference type="Proteomes" id="UP001359559">
    <property type="component" value="Unassembled WGS sequence"/>
</dbReference>
<feature type="region of interest" description="Disordered" evidence="1">
    <location>
        <begin position="88"/>
        <end position="107"/>
    </location>
</feature>
<protein>
    <submittedName>
        <fullName evidence="2">Uncharacterized protein</fullName>
    </submittedName>
</protein>
<comment type="caution">
    <text evidence="2">The sequence shown here is derived from an EMBL/GenBank/DDBJ whole genome shotgun (WGS) entry which is preliminary data.</text>
</comment>
<dbReference type="AlphaFoldDB" id="A0AAN9KK41"/>
<reference evidence="2 3" key="1">
    <citation type="submission" date="2024-01" db="EMBL/GenBank/DDBJ databases">
        <title>The genomes of 5 underutilized Papilionoideae crops provide insights into root nodulation and disease resistance.</title>
        <authorList>
            <person name="Yuan L."/>
        </authorList>
    </citation>
    <scope>NUCLEOTIDE SEQUENCE [LARGE SCALE GENOMIC DNA]</scope>
    <source>
        <strain evidence="2">LY-2023</strain>
        <tissue evidence="2">Leaf</tissue>
    </source>
</reference>
<accession>A0AAN9KK41</accession>
<gene>
    <name evidence="2" type="ORF">RJT34_04019</name>
</gene>
<keyword evidence="3" id="KW-1185">Reference proteome</keyword>
<organism evidence="2 3">
    <name type="scientific">Clitoria ternatea</name>
    <name type="common">Butterfly pea</name>
    <dbReference type="NCBI Taxonomy" id="43366"/>
    <lineage>
        <taxon>Eukaryota</taxon>
        <taxon>Viridiplantae</taxon>
        <taxon>Streptophyta</taxon>
        <taxon>Embryophyta</taxon>
        <taxon>Tracheophyta</taxon>
        <taxon>Spermatophyta</taxon>
        <taxon>Magnoliopsida</taxon>
        <taxon>eudicotyledons</taxon>
        <taxon>Gunneridae</taxon>
        <taxon>Pentapetalae</taxon>
        <taxon>rosids</taxon>
        <taxon>fabids</taxon>
        <taxon>Fabales</taxon>
        <taxon>Fabaceae</taxon>
        <taxon>Papilionoideae</taxon>
        <taxon>50 kb inversion clade</taxon>
        <taxon>NPAAA clade</taxon>
        <taxon>indigoferoid/millettioid clade</taxon>
        <taxon>Phaseoleae</taxon>
        <taxon>Clitoria</taxon>
    </lineage>
</organism>
<sequence>MYEFDKVECELVTRDADLKAFVGPLKEESQLQRIVKIAVEIKLKEKKKECEIGKKAKESYEIQPKSSSGAAQLKTIPTKAENRRQTLAEFNTSSSSFNSFPAGDDHP</sequence>
<evidence type="ECO:0000256" key="1">
    <source>
        <dbReference type="SAM" id="MobiDB-lite"/>
    </source>
</evidence>